<evidence type="ECO:0000313" key="1">
    <source>
        <dbReference type="EMBL" id="NEI70997.1"/>
    </source>
</evidence>
<reference evidence="1 2" key="1">
    <citation type="submission" date="2019-12" db="EMBL/GenBank/DDBJ databases">
        <title>Rhizobium genotypes associated with high levels of biological nitrogen fixation by grain legumes in a temperate-maritime cropping system.</title>
        <authorList>
            <person name="Maluk M."/>
            <person name="Francesc Ferrando Molina F."/>
            <person name="Lopez Del Egido L."/>
            <person name="Lafos M."/>
            <person name="Langarica-Fuentes A."/>
            <person name="Gebre Yohannes G."/>
            <person name="Young M.W."/>
            <person name="Martin P."/>
            <person name="Gantlett R."/>
            <person name="Kenicer G."/>
            <person name="Hawes C."/>
            <person name="Begg G.S."/>
            <person name="Quilliam R.S."/>
            <person name="Squire G.R."/>
            <person name="Poole P.S."/>
            <person name="Young P.W."/>
            <person name="Iannetta P.M."/>
            <person name="James E.K."/>
        </authorList>
    </citation>
    <scope>NUCLEOTIDE SEQUENCE [LARGE SCALE GENOMIC DNA]</scope>
    <source>
        <strain evidence="1 2">JHI1118</strain>
    </source>
</reference>
<dbReference type="RefSeq" id="WP_163987481.1">
    <property type="nucleotide sequence ID" value="NZ_WUEY01000006.1"/>
</dbReference>
<accession>A0A6L9UA63</accession>
<gene>
    <name evidence="1" type="ORF">GR212_15570</name>
</gene>
<evidence type="ECO:0000313" key="2">
    <source>
        <dbReference type="Proteomes" id="UP000483035"/>
    </source>
</evidence>
<organism evidence="1 2">
    <name type="scientific">Rhizobium lusitanum</name>
    <dbReference type="NCBI Taxonomy" id="293958"/>
    <lineage>
        <taxon>Bacteria</taxon>
        <taxon>Pseudomonadati</taxon>
        <taxon>Pseudomonadota</taxon>
        <taxon>Alphaproteobacteria</taxon>
        <taxon>Hyphomicrobiales</taxon>
        <taxon>Rhizobiaceae</taxon>
        <taxon>Rhizobium/Agrobacterium group</taxon>
        <taxon>Rhizobium</taxon>
    </lineage>
</organism>
<proteinExistence type="predicted"/>
<sequence>MKFALVAYALISGDIHSFVLDEHLTYQDCQQAIHEGVRAAEIVPGVTVDLRRAPLVCELESPAQVIMTASKS</sequence>
<name>A0A6L9UA63_9HYPH</name>
<dbReference type="Proteomes" id="UP000483035">
    <property type="component" value="Unassembled WGS sequence"/>
</dbReference>
<protein>
    <submittedName>
        <fullName evidence="1">Uncharacterized protein</fullName>
    </submittedName>
</protein>
<dbReference type="EMBL" id="WUEY01000006">
    <property type="protein sequence ID" value="NEI70997.1"/>
    <property type="molecule type" value="Genomic_DNA"/>
</dbReference>
<dbReference type="AlphaFoldDB" id="A0A6L9UA63"/>
<comment type="caution">
    <text evidence="1">The sequence shown here is derived from an EMBL/GenBank/DDBJ whole genome shotgun (WGS) entry which is preliminary data.</text>
</comment>